<feature type="transmembrane region" description="Helical" evidence="1">
    <location>
        <begin position="21"/>
        <end position="39"/>
    </location>
</feature>
<evidence type="ECO:0000313" key="2">
    <source>
        <dbReference type="EMBL" id="CAA9385471.1"/>
    </source>
</evidence>
<sequence>MSLNATNTTRMQREWMSIAHVVWVTLTILAIVLFVAATLESVGEPLPRCTQPGVDCDPVELSAEDLAVLRDSGLPLGLMTAFFAGIDLVLNVTFLVVGVVIFWRRADDWMALLFSVTLILLGMVVFTSSFNVLLRTRPELWWVVFSLGCLAVTSLFLLLYVFPDGRFVPGWTRFVMLPSVVILLDWYSGRGRIPELVLLLWLAALVGSAIYAWIYRYRRVATPVERQQTKWVAFGLLGALGVVFTWFIMATNFPPDRPSVNRTSALLVSRPILVASAMIFPLSTAFAILRYRLYDIDIP</sequence>
<proteinExistence type="predicted"/>
<keyword evidence="2" id="KW-0067">ATP-binding</keyword>
<organism evidence="2">
    <name type="scientific">uncultured Chloroflexia bacterium</name>
    <dbReference type="NCBI Taxonomy" id="1672391"/>
    <lineage>
        <taxon>Bacteria</taxon>
        <taxon>Bacillati</taxon>
        <taxon>Chloroflexota</taxon>
        <taxon>Chloroflexia</taxon>
        <taxon>environmental samples</taxon>
    </lineage>
</organism>
<accession>A0A6J4NGH3</accession>
<dbReference type="EMBL" id="CADCTR010003166">
    <property type="protein sequence ID" value="CAA9385471.1"/>
    <property type="molecule type" value="Genomic_DNA"/>
</dbReference>
<name>A0A6J4NGH3_9CHLR</name>
<gene>
    <name evidence="2" type="ORF">AVDCRST_MAG93-9426</name>
</gene>
<feature type="transmembrane region" description="Helical" evidence="1">
    <location>
        <begin position="229"/>
        <end position="248"/>
    </location>
</feature>
<feature type="transmembrane region" description="Helical" evidence="1">
    <location>
        <begin position="110"/>
        <end position="134"/>
    </location>
</feature>
<evidence type="ECO:0000256" key="1">
    <source>
        <dbReference type="SAM" id="Phobius"/>
    </source>
</evidence>
<feature type="transmembrane region" description="Helical" evidence="1">
    <location>
        <begin position="196"/>
        <end position="217"/>
    </location>
</feature>
<keyword evidence="1" id="KW-0472">Membrane</keyword>
<feature type="transmembrane region" description="Helical" evidence="1">
    <location>
        <begin position="140"/>
        <end position="162"/>
    </location>
</feature>
<feature type="transmembrane region" description="Helical" evidence="1">
    <location>
        <begin position="174"/>
        <end position="190"/>
    </location>
</feature>
<keyword evidence="1" id="KW-0812">Transmembrane</keyword>
<reference evidence="2" key="1">
    <citation type="submission" date="2020-02" db="EMBL/GenBank/DDBJ databases">
        <authorList>
            <person name="Meier V. D."/>
        </authorList>
    </citation>
    <scope>NUCLEOTIDE SEQUENCE</scope>
    <source>
        <strain evidence="2">AVDCRST_MAG93</strain>
    </source>
</reference>
<protein>
    <submittedName>
        <fullName evidence="2">ATP-binding region, ATPase-like</fullName>
    </submittedName>
</protein>
<dbReference type="GO" id="GO:0005524">
    <property type="term" value="F:ATP binding"/>
    <property type="evidence" value="ECO:0007669"/>
    <property type="project" value="UniProtKB-KW"/>
</dbReference>
<keyword evidence="2" id="KW-0547">Nucleotide-binding</keyword>
<feature type="non-terminal residue" evidence="2">
    <location>
        <position position="299"/>
    </location>
</feature>
<feature type="transmembrane region" description="Helical" evidence="1">
    <location>
        <begin position="268"/>
        <end position="289"/>
    </location>
</feature>
<dbReference type="AlphaFoldDB" id="A0A6J4NGH3"/>
<feature type="transmembrane region" description="Helical" evidence="1">
    <location>
        <begin position="76"/>
        <end position="103"/>
    </location>
</feature>
<keyword evidence="1" id="KW-1133">Transmembrane helix</keyword>